<keyword evidence="4" id="KW-1185">Reference proteome</keyword>
<proteinExistence type="predicted"/>
<sequence length="1313" mass="150541">MIKNHLNLKMYFKTLIVICLLFVSLSDMFAQSWQSDIIQKLKLHQNINHQEKIFVQTDRPIYLPGETIWFNAFVLNASTQTLNMNEVVLHVELLKPDKTINSKEMFKIENGLVSGQFELKHTTKPGTYYLIAYTNWMRNAGSRFYFSKQIVVSGTNEATESVEPSTKVDIDNEPNELTEVEEQKIKRIISFYPEGGDLLTGVPSKVAFEVIDGLGIPQSFMGMVEDNTGQIVAAAKTLWRGKGFFMLTPQEGKEYYIKEVGLPNEAEKYKLPDAQTSGLAMSVSDRGKDKPVQISISQKGNIASDSLVFLLAVQNGQPKNALNIDLRGRDNIVVEMDKKDFKNGIVQFTLFDGNKMARAERLLFIKKGDALNIKVNEKSLPNDSRGQITLGVEVTDHFGDPVEGVFSVAATDASRVPDRAYRSPDLTEYMSLYSDLPLLKWNEPVLFDDSGEGNFKSDLLMLTNGWRRYQWEEVLSDSLALPNYFEEPGIYVKGKVRSVWGKDKVPQGANVTMVAGSVFNSYSEQVDENGEFTFIMNDFYGSKKVVFQTKSKKDNKKDYKLDVQSMYQPKSVDRFDYLSMAYLPSEEDQEVDIKNIQLSKDVLQKELARVVVEDTFVVTTDVSIEEVAVKADTKKSAKEEMNEKYGTADYSVGEMQIEEQMEDQPWYDGVFALLYDAFPELRISTITDEMNVSKISQSGDVDSSGSTSAIYFQLIGKRRHRFYVYVDGKMVGASNIKGQMRGVFGTYTIDDLITLDPKEVKSMDLLFPDSPSDRAQLIDDARFYSNEQRDLSTLDGRMDDMITESDLQSTPPAILSIYTKAGGGLYSTVAYKGISNLTLRGFKRKKEYYHFDYSTALNDSVWADERNTLAWFPVLKTDQFGKAEFSFYASDVSNKIRLEMNGVSNDGKIGSRIYQTPDSLFMYEQYVEPERVIIPVGGSNEAFQTHLLLPDLTPAAFARISSVDKTWSTYTSTDGLFEVDQSQITPTSQLLIEKPGYKDIQCSYQELINNKKTLAKENLNLIEENGLDIIKKVYRSRFKNRNSKNIFFKGAFRQTIYDGINLHEIKDYNFIQKWPNMAEVTIPIQSKITGGGEFQSVDKRRKIRFDSKIKNGEVKWRDPLFDLQSFLDLNFQKEYAYVLVGETKFQGRKMYRIHFDQYDDIAYAFYQGELLIDAETYGVAWASWKYSEKASKYLMPDMFIVKYGSQQNFELLNEHREMTWKFNGEYWEPDFAVHQFSFTLNGEEKRIKQEINWVSISQEEYKGIESEIPKTWKKLLKTNVQYDPAQWRDSWILPPDLDILNQMKYLNEMISYE</sequence>
<accession>A0ABS5K135</accession>
<dbReference type="RefSeq" id="WP_212218174.1">
    <property type="nucleotide sequence ID" value="NZ_JAGUCO010000022.1"/>
</dbReference>
<dbReference type="Pfam" id="PF01835">
    <property type="entry name" value="MG2"/>
    <property type="match status" value="1"/>
</dbReference>
<protein>
    <recommendedName>
        <fullName evidence="2">Macroglobulin domain-containing protein</fullName>
    </recommendedName>
</protein>
<keyword evidence="1" id="KW-0175">Coiled coil</keyword>
<name>A0ABS5K135_9BACT</name>
<feature type="coiled-coil region" evidence="1">
    <location>
        <begin position="997"/>
        <end position="1024"/>
    </location>
</feature>
<evidence type="ECO:0000259" key="2">
    <source>
        <dbReference type="Pfam" id="PF01835"/>
    </source>
</evidence>
<dbReference type="Proteomes" id="UP000708576">
    <property type="component" value="Unassembled WGS sequence"/>
</dbReference>
<dbReference type="EMBL" id="JAGUCO010000022">
    <property type="protein sequence ID" value="MBS2100404.1"/>
    <property type="molecule type" value="Genomic_DNA"/>
</dbReference>
<reference evidence="3 4" key="1">
    <citation type="journal article" date="2015" name="Int. J. Syst. Evol. Microbiol.">
        <title>Carboxylicivirga linearis sp. nov., isolated from a sea cucumber culture pond.</title>
        <authorList>
            <person name="Wang F.Q."/>
            <person name="Zhou Y.X."/>
            <person name="Lin X.Z."/>
            <person name="Chen G.J."/>
            <person name="Du Z.J."/>
        </authorList>
    </citation>
    <scope>NUCLEOTIDE SEQUENCE [LARGE SCALE GENOMIC DNA]</scope>
    <source>
        <strain evidence="3 4">FB218</strain>
    </source>
</reference>
<evidence type="ECO:0000313" key="4">
    <source>
        <dbReference type="Proteomes" id="UP000708576"/>
    </source>
</evidence>
<evidence type="ECO:0000256" key="1">
    <source>
        <dbReference type="SAM" id="Coils"/>
    </source>
</evidence>
<evidence type="ECO:0000313" key="3">
    <source>
        <dbReference type="EMBL" id="MBS2100404.1"/>
    </source>
</evidence>
<organism evidence="3 4">
    <name type="scientific">Carboxylicivirga linearis</name>
    <dbReference type="NCBI Taxonomy" id="1628157"/>
    <lineage>
        <taxon>Bacteria</taxon>
        <taxon>Pseudomonadati</taxon>
        <taxon>Bacteroidota</taxon>
        <taxon>Bacteroidia</taxon>
        <taxon>Marinilabiliales</taxon>
        <taxon>Marinilabiliaceae</taxon>
        <taxon>Carboxylicivirga</taxon>
    </lineage>
</organism>
<comment type="caution">
    <text evidence="3">The sequence shown here is derived from an EMBL/GenBank/DDBJ whole genome shotgun (WGS) entry which is preliminary data.</text>
</comment>
<dbReference type="Gene3D" id="2.60.40.1930">
    <property type="match status" value="1"/>
</dbReference>
<feature type="domain" description="Macroglobulin" evidence="2">
    <location>
        <begin position="52"/>
        <end position="140"/>
    </location>
</feature>
<gene>
    <name evidence="3" type="ORF">KEM10_19115</name>
</gene>
<dbReference type="InterPro" id="IPR002890">
    <property type="entry name" value="MG2"/>
</dbReference>